<comment type="caution">
    <text evidence="1">The sequence shown here is derived from an EMBL/GenBank/DDBJ whole genome shotgun (WGS) entry which is preliminary data.</text>
</comment>
<gene>
    <name evidence="1" type="ORF">NDU88_009874</name>
</gene>
<evidence type="ECO:0000313" key="1">
    <source>
        <dbReference type="EMBL" id="KAJ1143567.1"/>
    </source>
</evidence>
<sequence>MCLPIAPVIIKPDCPVLPSSCCIVGLFLGSGDGRWSDVVSGFMSPGWAAVDCFCFALEFPLASALAPGAALKLPEATLERVPILEHAAVHAPSGGGVLRGRQVNADGAERVAAGEEIAAENVQCSAVRETVAGAVAACDYPEALLQLTGARKRSDSTGLGLLFLLPGHGGGMRTGLLLRGWI</sequence>
<dbReference type="Proteomes" id="UP001066276">
    <property type="component" value="Chromosome 6"/>
</dbReference>
<organism evidence="1 2">
    <name type="scientific">Pleurodeles waltl</name>
    <name type="common">Iberian ribbed newt</name>
    <dbReference type="NCBI Taxonomy" id="8319"/>
    <lineage>
        <taxon>Eukaryota</taxon>
        <taxon>Metazoa</taxon>
        <taxon>Chordata</taxon>
        <taxon>Craniata</taxon>
        <taxon>Vertebrata</taxon>
        <taxon>Euteleostomi</taxon>
        <taxon>Amphibia</taxon>
        <taxon>Batrachia</taxon>
        <taxon>Caudata</taxon>
        <taxon>Salamandroidea</taxon>
        <taxon>Salamandridae</taxon>
        <taxon>Pleurodelinae</taxon>
        <taxon>Pleurodeles</taxon>
    </lineage>
</organism>
<reference evidence="1" key="1">
    <citation type="journal article" date="2022" name="bioRxiv">
        <title>Sequencing and chromosome-scale assembly of the giantPleurodeles waltlgenome.</title>
        <authorList>
            <person name="Brown T."/>
            <person name="Elewa A."/>
            <person name="Iarovenko S."/>
            <person name="Subramanian E."/>
            <person name="Araus A.J."/>
            <person name="Petzold A."/>
            <person name="Susuki M."/>
            <person name="Suzuki K.-i.T."/>
            <person name="Hayashi T."/>
            <person name="Toyoda A."/>
            <person name="Oliveira C."/>
            <person name="Osipova E."/>
            <person name="Leigh N.D."/>
            <person name="Simon A."/>
            <person name="Yun M.H."/>
        </authorList>
    </citation>
    <scope>NUCLEOTIDE SEQUENCE</scope>
    <source>
        <strain evidence="1">20211129_DDA</strain>
        <tissue evidence="1">Liver</tissue>
    </source>
</reference>
<keyword evidence="2" id="KW-1185">Reference proteome</keyword>
<protein>
    <submittedName>
        <fullName evidence="1">Uncharacterized protein</fullName>
    </submittedName>
</protein>
<dbReference type="AlphaFoldDB" id="A0AAV7QVX0"/>
<accession>A0AAV7QVX0</accession>
<evidence type="ECO:0000313" key="2">
    <source>
        <dbReference type="Proteomes" id="UP001066276"/>
    </source>
</evidence>
<dbReference type="EMBL" id="JANPWB010000010">
    <property type="protein sequence ID" value="KAJ1143567.1"/>
    <property type="molecule type" value="Genomic_DNA"/>
</dbReference>
<name>A0AAV7QVX0_PLEWA</name>
<proteinExistence type="predicted"/>